<proteinExistence type="predicted"/>
<dbReference type="InterPro" id="IPR024079">
    <property type="entry name" value="MetalloPept_cat_dom_sf"/>
</dbReference>
<evidence type="ECO:0000256" key="2">
    <source>
        <dbReference type="RuleBase" id="RU361183"/>
    </source>
</evidence>
<dbReference type="SUPFAM" id="SSF55486">
    <property type="entry name" value="Metalloproteases ('zincins'), catalytic domain"/>
    <property type="match status" value="1"/>
</dbReference>
<gene>
    <name evidence="5" type="ORF">OYC64_004843</name>
</gene>
<keyword evidence="1 2" id="KW-0378">Hydrolase</keyword>
<evidence type="ECO:0000313" key="6">
    <source>
        <dbReference type="Proteomes" id="UP001619887"/>
    </source>
</evidence>
<evidence type="ECO:0000313" key="5">
    <source>
        <dbReference type="EMBL" id="KAL3052166.1"/>
    </source>
</evidence>
<dbReference type="PANTHER" id="PTHR10127">
    <property type="entry name" value="DISCOIDIN, CUB, EGF, LAMININ , AND ZINC METALLOPROTEASE DOMAIN CONTAINING"/>
    <property type="match status" value="1"/>
</dbReference>
<keyword evidence="1 2" id="KW-0645">Protease</keyword>
<keyword evidence="6" id="KW-1185">Reference proteome</keyword>
<dbReference type="PANTHER" id="PTHR10127:SF870">
    <property type="entry name" value="METALLOENDOPEPTIDASE"/>
    <property type="match status" value="1"/>
</dbReference>
<organism evidence="5 6">
    <name type="scientific">Pagothenia borchgrevinki</name>
    <name type="common">Bald rockcod</name>
    <name type="synonym">Trematomus borchgrevinki</name>
    <dbReference type="NCBI Taxonomy" id="8213"/>
    <lineage>
        <taxon>Eukaryota</taxon>
        <taxon>Metazoa</taxon>
        <taxon>Chordata</taxon>
        <taxon>Craniata</taxon>
        <taxon>Vertebrata</taxon>
        <taxon>Euteleostomi</taxon>
        <taxon>Actinopterygii</taxon>
        <taxon>Neopterygii</taxon>
        <taxon>Teleostei</taxon>
        <taxon>Neoteleostei</taxon>
        <taxon>Acanthomorphata</taxon>
        <taxon>Eupercaria</taxon>
        <taxon>Perciformes</taxon>
        <taxon>Notothenioidei</taxon>
        <taxon>Nototheniidae</taxon>
        <taxon>Pagothenia</taxon>
    </lineage>
</organism>
<keyword evidence="1 2" id="KW-0482">Metalloprotease</keyword>
<dbReference type="Pfam" id="PF01400">
    <property type="entry name" value="Astacin"/>
    <property type="match status" value="1"/>
</dbReference>
<keyword evidence="3" id="KW-0732">Signal</keyword>
<protein>
    <recommendedName>
        <fullName evidence="2">Metalloendopeptidase</fullName>
        <ecNumber evidence="2">3.4.24.-</ecNumber>
    </recommendedName>
</protein>
<dbReference type="SMART" id="SM00235">
    <property type="entry name" value="ZnMc"/>
    <property type="match status" value="1"/>
</dbReference>
<dbReference type="PROSITE" id="PS51864">
    <property type="entry name" value="ASTACIN"/>
    <property type="match status" value="1"/>
</dbReference>
<keyword evidence="1 2" id="KW-0862">Zinc</keyword>
<dbReference type="Gene3D" id="3.40.390.10">
    <property type="entry name" value="Collagenase (Catalytic Domain)"/>
    <property type="match status" value="1"/>
</dbReference>
<evidence type="ECO:0000256" key="1">
    <source>
        <dbReference type="PROSITE-ProRule" id="PRU01211"/>
    </source>
</evidence>
<sequence length="301" mass="34046">MWFLVFICMLSVVGGVPINATQEDTSHATDNVTTMSDVQKQGSVIPLNGTQNVTHHATGVLVSMLEPQRSSSETLEELEDDLIVQEGDILIPEDRNAVESLWLDATVPYTISQDLTHRAFEIQAAFKMISDVTCIRFTPHTTELNYIKFRSGKGCASYVGCVGGAQSVYYASSCSVGNVCHELIHVLGLHHEHNRWDRDHYIYVKWSNIMPGKRNNFVVKRGDTQNLPYDLNSIMHYGEYYFSQDGSPTLLSKRRGVQMGQRSHLSELDVLRLNSLYHCEERKRDALRHALRHAGVNWHSP</sequence>
<dbReference type="EMBL" id="JBIYXZ010002079">
    <property type="protein sequence ID" value="KAL3052166.1"/>
    <property type="molecule type" value="Genomic_DNA"/>
</dbReference>
<feature type="domain" description="Peptidase M12A" evidence="4">
    <location>
        <begin position="96"/>
        <end position="280"/>
    </location>
</feature>
<dbReference type="InterPro" id="IPR034035">
    <property type="entry name" value="Astacin-like_dom"/>
</dbReference>
<dbReference type="AlphaFoldDB" id="A0ABD2GEW2"/>
<reference evidence="5 6" key="1">
    <citation type="journal article" date="2022" name="G3 (Bethesda)">
        <title>Evaluating Illumina-, Nanopore-, and PacBio-based genome assembly strategies with the bald notothen, Trematomus borchgrevinki.</title>
        <authorList>
            <person name="Rayamajhi N."/>
            <person name="Cheng C.C."/>
            <person name="Catchen J.M."/>
        </authorList>
    </citation>
    <scope>NUCLEOTIDE SEQUENCE [LARGE SCALE GENOMIC DNA]</scope>
    <source>
        <strain evidence="5">AGRC-2024</strain>
    </source>
</reference>
<comment type="cofactor">
    <cofactor evidence="1 2">
        <name>Zn(2+)</name>
        <dbReference type="ChEBI" id="CHEBI:29105"/>
    </cofactor>
    <text evidence="1 2">Binds 1 zinc ion per subunit.</text>
</comment>
<feature type="signal peptide" evidence="3">
    <location>
        <begin position="1"/>
        <end position="15"/>
    </location>
</feature>
<name>A0ABD2GEW2_PAGBO</name>
<dbReference type="InterPro" id="IPR006026">
    <property type="entry name" value="Peptidase_Metallo"/>
</dbReference>
<accession>A0ABD2GEW2</accession>
<feature type="binding site" evidence="1">
    <location>
        <position position="191"/>
    </location>
    <ligand>
        <name>Zn(2+)</name>
        <dbReference type="ChEBI" id="CHEBI:29105"/>
        <note>catalytic</note>
    </ligand>
</feature>
<feature type="chain" id="PRO_5044854389" description="Metalloendopeptidase" evidence="3">
    <location>
        <begin position="16"/>
        <end position="301"/>
    </location>
</feature>
<feature type="active site" evidence="1">
    <location>
        <position position="182"/>
    </location>
</feature>
<dbReference type="Proteomes" id="UP001619887">
    <property type="component" value="Unassembled WGS sequence"/>
</dbReference>
<comment type="caution">
    <text evidence="5">The sequence shown here is derived from an EMBL/GenBank/DDBJ whole genome shotgun (WGS) entry which is preliminary data.</text>
</comment>
<dbReference type="PRINTS" id="PR00480">
    <property type="entry name" value="ASTACIN"/>
</dbReference>
<dbReference type="EC" id="3.4.24.-" evidence="2"/>
<dbReference type="GO" id="GO:0008270">
    <property type="term" value="F:zinc ion binding"/>
    <property type="evidence" value="ECO:0007669"/>
    <property type="project" value="UniProtKB-UniRule"/>
</dbReference>
<feature type="binding site" evidence="1">
    <location>
        <position position="185"/>
    </location>
    <ligand>
        <name>Zn(2+)</name>
        <dbReference type="ChEBI" id="CHEBI:29105"/>
        <note>catalytic</note>
    </ligand>
</feature>
<evidence type="ECO:0000256" key="3">
    <source>
        <dbReference type="SAM" id="SignalP"/>
    </source>
</evidence>
<evidence type="ECO:0000259" key="4">
    <source>
        <dbReference type="PROSITE" id="PS51864"/>
    </source>
</evidence>
<dbReference type="GO" id="GO:0004222">
    <property type="term" value="F:metalloendopeptidase activity"/>
    <property type="evidence" value="ECO:0007669"/>
    <property type="project" value="UniProtKB-UniRule"/>
</dbReference>
<keyword evidence="1 2" id="KW-0479">Metal-binding</keyword>
<comment type="caution">
    <text evidence="1">Lacks conserved residue(s) required for the propagation of feature annotation.</text>
</comment>
<dbReference type="CDD" id="cd04280">
    <property type="entry name" value="ZnMc_astacin_like"/>
    <property type="match status" value="1"/>
</dbReference>
<reference evidence="5 6" key="2">
    <citation type="journal article" date="2024" name="G3 (Bethesda)">
        <title>The genome of the cryopelagic Antarctic bald notothen, Trematomus borchgrevinki.</title>
        <authorList>
            <person name="Rayamajhi N."/>
            <person name="Rivera-Colon A.G."/>
            <person name="Minhas B.F."/>
            <person name="Cheng C.C."/>
            <person name="Catchen J.M."/>
        </authorList>
    </citation>
    <scope>NUCLEOTIDE SEQUENCE [LARGE SCALE GENOMIC DNA]</scope>
    <source>
        <strain evidence="5">AGRC-2024</strain>
    </source>
</reference>
<dbReference type="InterPro" id="IPR001506">
    <property type="entry name" value="Peptidase_M12A"/>
</dbReference>
<dbReference type="GO" id="GO:0006508">
    <property type="term" value="P:proteolysis"/>
    <property type="evidence" value="ECO:0007669"/>
    <property type="project" value="UniProtKB-KW"/>
</dbReference>
<feature type="binding site" evidence="1">
    <location>
        <position position="181"/>
    </location>
    <ligand>
        <name>Zn(2+)</name>
        <dbReference type="ChEBI" id="CHEBI:29105"/>
        <note>catalytic</note>
    </ligand>
</feature>